<dbReference type="InterPro" id="IPR012337">
    <property type="entry name" value="RNaseH-like_sf"/>
</dbReference>
<dbReference type="GO" id="GO:0003676">
    <property type="term" value="F:nucleic acid binding"/>
    <property type="evidence" value="ECO:0007669"/>
    <property type="project" value="InterPro"/>
</dbReference>
<comment type="caution">
    <text evidence="2">The sequence shown here is derived from an EMBL/GenBank/DDBJ whole genome shotgun (WGS) entry which is preliminary data.</text>
</comment>
<dbReference type="Gene3D" id="3.30.420.10">
    <property type="entry name" value="Ribonuclease H-like superfamily/Ribonuclease H"/>
    <property type="match status" value="1"/>
</dbReference>
<accession>A0A7J8WUY3</accession>
<dbReference type="AlphaFoldDB" id="A0A7J8WUY3"/>
<name>A0A7J8WUY3_GOSAI</name>
<feature type="non-terminal residue" evidence="2">
    <location>
        <position position="1"/>
    </location>
</feature>
<dbReference type="PANTHER" id="PTHR47723">
    <property type="entry name" value="OS05G0353850 PROTEIN"/>
    <property type="match status" value="1"/>
</dbReference>
<dbReference type="Proteomes" id="UP000593577">
    <property type="component" value="Unassembled WGS sequence"/>
</dbReference>
<protein>
    <recommendedName>
        <fullName evidence="1">RNase H type-1 domain-containing protein</fullName>
    </recommendedName>
</protein>
<dbReference type="InterPro" id="IPR002156">
    <property type="entry name" value="RNaseH_domain"/>
</dbReference>
<evidence type="ECO:0000259" key="1">
    <source>
        <dbReference type="Pfam" id="PF13456"/>
    </source>
</evidence>
<feature type="domain" description="RNase H type-1" evidence="1">
    <location>
        <begin position="14"/>
        <end position="90"/>
    </location>
</feature>
<proteinExistence type="predicted"/>
<dbReference type="InterPro" id="IPR044730">
    <property type="entry name" value="RNase_H-like_dom_plant"/>
</dbReference>
<dbReference type="GO" id="GO:0004523">
    <property type="term" value="F:RNA-DNA hybrid ribonuclease activity"/>
    <property type="evidence" value="ECO:0007669"/>
    <property type="project" value="InterPro"/>
</dbReference>
<evidence type="ECO:0000313" key="3">
    <source>
        <dbReference type="Proteomes" id="UP000593577"/>
    </source>
</evidence>
<gene>
    <name evidence="2" type="ORF">Goari_020047</name>
</gene>
<organism evidence="2 3">
    <name type="scientific">Gossypium aridum</name>
    <name type="common">American cotton</name>
    <name type="synonym">Erioxylum aridum</name>
    <dbReference type="NCBI Taxonomy" id="34290"/>
    <lineage>
        <taxon>Eukaryota</taxon>
        <taxon>Viridiplantae</taxon>
        <taxon>Streptophyta</taxon>
        <taxon>Embryophyta</taxon>
        <taxon>Tracheophyta</taxon>
        <taxon>Spermatophyta</taxon>
        <taxon>Magnoliopsida</taxon>
        <taxon>eudicotyledons</taxon>
        <taxon>Gunneridae</taxon>
        <taxon>Pentapetalae</taxon>
        <taxon>rosids</taxon>
        <taxon>malvids</taxon>
        <taxon>Malvales</taxon>
        <taxon>Malvaceae</taxon>
        <taxon>Malvoideae</taxon>
        <taxon>Gossypium</taxon>
    </lineage>
</organism>
<dbReference type="EMBL" id="JABFAA010000003">
    <property type="protein sequence ID" value="MBA0678722.1"/>
    <property type="molecule type" value="Genomic_DNA"/>
</dbReference>
<dbReference type="InterPro" id="IPR053151">
    <property type="entry name" value="RNase_H-like"/>
</dbReference>
<keyword evidence="3" id="KW-1185">Reference proteome</keyword>
<evidence type="ECO:0000313" key="2">
    <source>
        <dbReference type="EMBL" id="MBA0678722.1"/>
    </source>
</evidence>
<sequence length="148" mass="16403">GHWQVSNKGSVKVNVDGLVSTFKSRAAIGGVVRELNGNWMGGFEMVVGLSDIFQIEALALLEGLNFAWAKRCPRVEIESDNSMLVTIIQNGLVANNIYSESNRVADRIAKEVRGEMEHLIIHEEPPESVRGLLDYDNHCTTYPLFDGD</sequence>
<dbReference type="SUPFAM" id="SSF53098">
    <property type="entry name" value="Ribonuclease H-like"/>
    <property type="match status" value="1"/>
</dbReference>
<dbReference type="InterPro" id="IPR036397">
    <property type="entry name" value="RNaseH_sf"/>
</dbReference>
<dbReference type="Pfam" id="PF13456">
    <property type="entry name" value="RVT_3"/>
    <property type="match status" value="1"/>
</dbReference>
<dbReference type="PANTHER" id="PTHR47723:SF24">
    <property type="entry name" value="RNASE H TYPE-1 DOMAIN-CONTAINING PROTEIN"/>
    <property type="match status" value="1"/>
</dbReference>
<reference evidence="2 3" key="1">
    <citation type="journal article" date="2019" name="Genome Biol. Evol.">
        <title>Insights into the evolution of the New World diploid cottons (Gossypium, subgenus Houzingenia) based on genome sequencing.</title>
        <authorList>
            <person name="Grover C.E."/>
            <person name="Arick M.A. 2nd"/>
            <person name="Thrash A."/>
            <person name="Conover J.L."/>
            <person name="Sanders W.S."/>
            <person name="Peterson D.G."/>
            <person name="Frelichowski J.E."/>
            <person name="Scheffler J.A."/>
            <person name="Scheffler B.E."/>
            <person name="Wendel J.F."/>
        </authorList>
    </citation>
    <scope>NUCLEOTIDE SEQUENCE [LARGE SCALE GENOMIC DNA]</scope>
    <source>
        <strain evidence="2">185</strain>
        <tissue evidence="2">Leaf</tissue>
    </source>
</reference>
<dbReference type="CDD" id="cd06222">
    <property type="entry name" value="RNase_H_like"/>
    <property type="match status" value="1"/>
</dbReference>